<keyword evidence="1" id="KW-0472">Membrane</keyword>
<keyword evidence="1" id="KW-0812">Transmembrane</keyword>
<gene>
    <name evidence="2" type="ORF">DAPPUDRAFT_307175</name>
</gene>
<organism evidence="2 3">
    <name type="scientific">Daphnia pulex</name>
    <name type="common">Water flea</name>
    <dbReference type="NCBI Taxonomy" id="6669"/>
    <lineage>
        <taxon>Eukaryota</taxon>
        <taxon>Metazoa</taxon>
        <taxon>Ecdysozoa</taxon>
        <taxon>Arthropoda</taxon>
        <taxon>Crustacea</taxon>
        <taxon>Branchiopoda</taxon>
        <taxon>Diplostraca</taxon>
        <taxon>Cladocera</taxon>
        <taxon>Anomopoda</taxon>
        <taxon>Daphniidae</taxon>
        <taxon>Daphnia</taxon>
    </lineage>
</organism>
<dbReference type="EMBL" id="GL732582">
    <property type="protein sequence ID" value="EFX74519.1"/>
    <property type="molecule type" value="Genomic_DNA"/>
</dbReference>
<proteinExistence type="predicted"/>
<dbReference type="KEGG" id="dpx:DAPPUDRAFT_307175"/>
<keyword evidence="3" id="KW-1185">Reference proteome</keyword>
<sequence length="90" mass="10735">MNTFVDFEFHLICQFIFDFFPSFPNRTSLKFLPVILKKMNFNPPFHCDAICLVFILIFFWFDLKLPPFSSFHSNRANLTTAPETFKRDCI</sequence>
<dbReference type="Proteomes" id="UP000000305">
    <property type="component" value="Unassembled WGS sequence"/>
</dbReference>
<evidence type="ECO:0000313" key="3">
    <source>
        <dbReference type="Proteomes" id="UP000000305"/>
    </source>
</evidence>
<accession>E9H0U9</accession>
<reference evidence="2 3" key="1">
    <citation type="journal article" date="2011" name="Science">
        <title>The ecoresponsive genome of Daphnia pulex.</title>
        <authorList>
            <person name="Colbourne J.K."/>
            <person name="Pfrender M.E."/>
            <person name="Gilbert D."/>
            <person name="Thomas W.K."/>
            <person name="Tucker A."/>
            <person name="Oakley T.H."/>
            <person name="Tokishita S."/>
            <person name="Aerts A."/>
            <person name="Arnold G.J."/>
            <person name="Basu M.K."/>
            <person name="Bauer D.J."/>
            <person name="Caceres C.E."/>
            <person name="Carmel L."/>
            <person name="Casola C."/>
            <person name="Choi J.H."/>
            <person name="Detter J.C."/>
            <person name="Dong Q."/>
            <person name="Dusheyko S."/>
            <person name="Eads B.D."/>
            <person name="Frohlich T."/>
            <person name="Geiler-Samerotte K.A."/>
            <person name="Gerlach D."/>
            <person name="Hatcher P."/>
            <person name="Jogdeo S."/>
            <person name="Krijgsveld J."/>
            <person name="Kriventseva E.V."/>
            <person name="Kultz D."/>
            <person name="Laforsch C."/>
            <person name="Lindquist E."/>
            <person name="Lopez J."/>
            <person name="Manak J.R."/>
            <person name="Muller J."/>
            <person name="Pangilinan J."/>
            <person name="Patwardhan R.P."/>
            <person name="Pitluck S."/>
            <person name="Pritham E.J."/>
            <person name="Rechtsteiner A."/>
            <person name="Rho M."/>
            <person name="Rogozin I.B."/>
            <person name="Sakarya O."/>
            <person name="Salamov A."/>
            <person name="Schaack S."/>
            <person name="Shapiro H."/>
            <person name="Shiga Y."/>
            <person name="Skalitzky C."/>
            <person name="Smith Z."/>
            <person name="Souvorov A."/>
            <person name="Sung W."/>
            <person name="Tang Z."/>
            <person name="Tsuchiya D."/>
            <person name="Tu H."/>
            <person name="Vos H."/>
            <person name="Wang M."/>
            <person name="Wolf Y.I."/>
            <person name="Yamagata H."/>
            <person name="Yamada T."/>
            <person name="Ye Y."/>
            <person name="Shaw J.R."/>
            <person name="Andrews J."/>
            <person name="Crease T.J."/>
            <person name="Tang H."/>
            <person name="Lucas S.M."/>
            <person name="Robertson H.M."/>
            <person name="Bork P."/>
            <person name="Koonin E.V."/>
            <person name="Zdobnov E.M."/>
            <person name="Grigoriev I.V."/>
            <person name="Lynch M."/>
            <person name="Boore J.L."/>
        </authorList>
    </citation>
    <scope>NUCLEOTIDE SEQUENCE [LARGE SCALE GENOMIC DNA]</scope>
</reference>
<name>E9H0U9_DAPPU</name>
<feature type="transmembrane region" description="Helical" evidence="1">
    <location>
        <begin position="45"/>
        <end position="61"/>
    </location>
</feature>
<dbReference type="AlphaFoldDB" id="E9H0U9"/>
<dbReference type="HOGENOM" id="CLU_2443083_0_0_1"/>
<protein>
    <submittedName>
        <fullName evidence="2">Uncharacterized protein</fullName>
    </submittedName>
</protein>
<evidence type="ECO:0000256" key="1">
    <source>
        <dbReference type="SAM" id="Phobius"/>
    </source>
</evidence>
<keyword evidence="1" id="KW-1133">Transmembrane helix</keyword>
<evidence type="ECO:0000313" key="2">
    <source>
        <dbReference type="EMBL" id="EFX74519.1"/>
    </source>
</evidence>
<dbReference type="InParanoid" id="E9H0U9"/>